<sequence length="259" mass="30597">MFRNFMRIRYFFILYILLIINVFANASPIQIAWDYNCPWMCNTSKKPGFLSELVSEIFRLSNLNIEFQRYSWPVAIHEVKEGNALGLLSPSKDEAEGFYFPNESLGFQQMCFYVNKNSIWSYKDKSSIESIHLGISQWANYNGLMEYIHNNIDNPKKINVISSEDIYLTGFEKLSKNEFEALLINRTSAIYYINKNKQKDKFKQVGCLEKEKIYIAFSPKYKNKSKFISETFDKNMIKLKKTSYIKKLMKKYDLTDIDF</sequence>
<name>A0A6N6VV37_9BACT</name>
<evidence type="ECO:0000313" key="1">
    <source>
        <dbReference type="EMBL" id="KAB8036951.1"/>
    </source>
</evidence>
<organism evidence="1 2">
    <name type="scientific">Silvanigrella paludirubra</name>
    <dbReference type="NCBI Taxonomy" id="2499159"/>
    <lineage>
        <taxon>Bacteria</taxon>
        <taxon>Pseudomonadati</taxon>
        <taxon>Bdellovibrionota</taxon>
        <taxon>Oligoflexia</taxon>
        <taxon>Silvanigrellales</taxon>
        <taxon>Silvanigrellaceae</taxon>
        <taxon>Silvanigrella</taxon>
    </lineage>
</organism>
<dbReference type="EMBL" id="WFLM01000005">
    <property type="protein sequence ID" value="KAB8036951.1"/>
    <property type="molecule type" value="Genomic_DNA"/>
</dbReference>
<dbReference type="PANTHER" id="PTHR35936:SF25">
    <property type="entry name" value="ABC TRANSPORTER SUBSTRATE-BINDING PROTEIN"/>
    <property type="match status" value="1"/>
</dbReference>
<keyword evidence="2" id="KW-1185">Reference proteome</keyword>
<dbReference type="PANTHER" id="PTHR35936">
    <property type="entry name" value="MEMBRANE-BOUND LYTIC MUREIN TRANSGLYCOSYLASE F"/>
    <property type="match status" value="1"/>
</dbReference>
<accession>A0A6N6VV37</accession>
<reference evidence="1 2" key="1">
    <citation type="submission" date="2019-10" db="EMBL/GenBank/DDBJ databases">
        <title>New species of Slilvanegrellaceae.</title>
        <authorList>
            <person name="Pitt A."/>
            <person name="Hahn M.W."/>
        </authorList>
    </citation>
    <scope>NUCLEOTIDE SEQUENCE [LARGE SCALE GENOMIC DNA]</scope>
    <source>
        <strain evidence="1 2">SP-Ram-0.45-NSY-1</strain>
    </source>
</reference>
<protein>
    <submittedName>
        <fullName evidence="1">Transporter substrate-binding domain-containing protein</fullName>
    </submittedName>
</protein>
<proteinExistence type="predicted"/>
<gene>
    <name evidence="1" type="ORF">GCL60_14005</name>
</gene>
<dbReference type="AlphaFoldDB" id="A0A6N6VV37"/>
<evidence type="ECO:0000313" key="2">
    <source>
        <dbReference type="Proteomes" id="UP000437748"/>
    </source>
</evidence>
<comment type="caution">
    <text evidence="1">The sequence shown here is derived from an EMBL/GenBank/DDBJ whole genome shotgun (WGS) entry which is preliminary data.</text>
</comment>
<dbReference type="Proteomes" id="UP000437748">
    <property type="component" value="Unassembled WGS sequence"/>
</dbReference>
<dbReference type="SUPFAM" id="SSF53850">
    <property type="entry name" value="Periplasmic binding protein-like II"/>
    <property type="match status" value="1"/>
</dbReference>
<dbReference type="Gene3D" id="3.40.190.10">
    <property type="entry name" value="Periplasmic binding protein-like II"/>
    <property type="match status" value="2"/>
</dbReference>